<keyword evidence="2" id="KW-1185">Reference proteome</keyword>
<name>A0ABM8FZA9_9CELL</name>
<organism evidence="1 2">
    <name type="scientific">Paraoerskovia sediminicola</name>
    <dbReference type="NCBI Taxonomy" id="1138587"/>
    <lineage>
        <taxon>Bacteria</taxon>
        <taxon>Bacillati</taxon>
        <taxon>Actinomycetota</taxon>
        <taxon>Actinomycetes</taxon>
        <taxon>Micrococcales</taxon>
        <taxon>Cellulomonadaceae</taxon>
        <taxon>Paraoerskovia</taxon>
    </lineage>
</organism>
<evidence type="ECO:0000313" key="1">
    <source>
        <dbReference type="EMBL" id="BDZ41099.1"/>
    </source>
</evidence>
<evidence type="ECO:0000313" key="2">
    <source>
        <dbReference type="Proteomes" id="UP001321475"/>
    </source>
</evidence>
<gene>
    <name evidence="1" type="ORF">GCM10025865_03980</name>
</gene>
<dbReference type="EMBL" id="AP027729">
    <property type="protein sequence ID" value="BDZ41099.1"/>
    <property type="molecule type" value="Genomic_DNA"/>
</dbReference>
<sequence length="82" mass="8765">MRFGAGNVNIIVPAEAAVVVDADLWAGQVTWYNDDEGGYRSAQLFGGDDIHFEDDDAEAGARPDIALDIRGRAGNIDIQEAS</sequence>
<reference evidence="2" key="1">
    <citation type="journal article" date="2019" name="Int. J. Syst. Evol. Microbiol.">
        <title>The Global Catalogue of Microorganisms (GCM) 10K type strain sequencing project: providing services to taxonomists for standard genome sequencing and annotation.</title>
        <authorList>
            <consortium name="The Broad Institute Genomics Platform"/>
            <consortium name="The Broad Institute Genome Sequencing Center for Infectious Disease"/>
            <person name="Wu L."/>
            <person name="Ma J."/>
        </authorList>
    </citation>
    <scope>NUCLEOTIDE SEQUENCE [LARGE SCALE GENOMIC DNA]</scope>
    <source>
        <strain evidence="2">NBRC 108565</strain>
    </source>
</reference>
<proteinExistence type="predicted"/>
<protein>
    <submittedName>
        <fullName evidence="1">Uncharacterized protein</fullName>
    </submittedName>
</protein>
<dbReference type="Proteomes" id="UP001321475">
    <property type="component" value="Chromosome"/>
</dbReference>
<accession>A0ABM8FZA9</accession>